<sequence length="205" mass="24498">MRSTSSKLNSLLNRWMCWELSDLFRPIGLHSSFAPVWAYVEVPIRDRNVHGEAKDIRVRNSKSKGDAKKYHLSSHEWDQHREEAPRHREEVPRDLYLSEKDYRTYGLRSERRNLDLVSRHSLETYRRDHDRDYQLRHLKPRAIFASRLERNTYDLIYTRQCGLPSIDPYLFPLRRDEGTPPTYARSYVVDTEPMRHATGALLHYT</sequence>
<keyword evidence="3" id="KW-1185">Reference proteome</keyword>
<accession>A0ABP0XNW8</accession>
<dbReference type="EMBL" id="OZ021735">
    <property type="protein sequence ID" value="CAK9309859.1"/>
    <property type="molecule type" value="Genomic_DNA"/>
</dbReference>
<proteinExistence type="predicted"/>
<gene>
    <name evidence="2" type="ORF">CITCOLO1_LOCUS1459</name>
</gene>
<evidence type="ECO:0000313" key="2">
    <source>
        <dbReference type="EMBL" id="CAK9309859.1"/>
    </source>
</evidence>
<dbReference type="Proteomes" id="UP001642487">
    <property type="component" value="Chromosome 1"/>
</dbReference>
<organism evidence="2 3">
    <name type="scientific">Citrullus colocynthis</name>
    <name type="common">colocynth</name>
    <dbReference type="NCBI Taxonomy" id="252529"/>
    <lineage>
        <taxon>Eukaryota</taxon>
        <taxon>Viridiplantae</taxon>
        <taxon>Streptophyta</taxon>
        <taxon>Embryophyta</taxon>
        <taxon>Tracheophyta</taxon>
        <taxon>Spermatophyta</taxon>
        <taxon>Magnoliopsida</taxon>
        <taxon>eudicotyledons</taxon>
        <taxon>Gunneridae</taxon>
        <taxon>Pentapetalae</taxon>
        <taxon>rosids</taxon>
        <taxon>fabids</taxon>
        <taxon>Cucurbitales</taxon>
        <taxon>Cucurbitaceae</taxon>
        <taxon>Benincaseae</taxon>
        <taxon>Citrullus</taxon>
    </lineage>
</organism>
<evidence type="ECO:0000256" key="1">
    <source>
        <dbReference type="SAM" id="MobiDB-lite"/>
    </source>
</evidence>
<protein>
    <submittedName>
        <fullName evidence="2">Uncharacterized protein</fullName>
    </submittedName>
</protein>
<reference evidence="2 3" key="1">
    <citation type="submission" date="2024-03" db="EMBL/GenBank/DDBJ databases">
        <authorList>
            <person name="Gkanogiannis A."/>
            <person name="Becerra Lopez-Lavalle L."/>
        </authorList>
    </citation>
    <scope>NUCLEOTIDE SEQUENCE [LARGE SCALE GENOMIC DNA]</scope>
</reference>
<evidence type="ECO:0000313" key="3">
    <source>
        <dbReference type="Proteomes" id="UP001642487"/>
    </source>
</evidence>
<name>A0ABP0XNW8_9ROSI</name>
<feature type="region of interest" description="Disordered" evidence="1">
    <location>
        <begin position="59"/>
        <end position="90"/>
    </location>
</feature>